<evidence type="ECO:0000313" key="6">
    <source>
        <dbReference type="Proteomes" id="UP001596091"/>
    </source>
</evidence>
<evidence type="ECO:0000256" key="3">
    <source>
        <dbReference type="PROSITE-ProRule" id="PRU00339"/>
    </source>
</evidence>
<dbReference type="PROSITE" id="PS50005">
    <property type="entry name" value="TPR"/>
    <property type="match status" value="1"/>
</dbReference>
<feature type="repeat" description="TPR" evidence="3">
    <location>
        <begin position="247"/>
        <end position="280"/>
    </location>
</feature>
<evidence type="ECO:0000313" key="5">
    <source>
        <dbReference type="EMBL" id="MFC5862264.1"/>
    </source>
</evidence>
<gene>
    <name evidence="5" type="ORF">ACFPT7_08160</name>
</gene>
<name>A0ABW1ED23_9BACT</name>
<dbReference type="Pfam" id="PF13432">
    <property type="entry name" value="TPR_16"/>
    <property type="match status" value="1"/>
</dbReference>
<dbReference type="Pfam" id="PF14559">
    <property type="entry name" value="TPR_19"/>
    <property type="match status" value="2"/>
</dbReference>
<keyword evidence="2 3" id="KW-0802">TPR repeat</keyword>
<dbReference type="Gene3D" id="1.25.40.10">
    <property type="entry name" value="Tetratricopeptide repeat domain"/>
    <property type="match status" value="3"/>
</dbReference>
<dbReference type="PANTHER" id="PTHR45586">
    <property type="entry name" value="TPR REPEAT-CONTAINING PROTEIN PA4667"/>
    <property type="match status" value="1"/>
</dbReference>
<accession>A0ABW1ED23</accession>
<reference evidence="6" key="1">
    <citation type="journal article" date="2019" name="Int. J. Syst. Evol. Microbiol.">
        <title>The Global Catalogue of Microorganisms (GCM) 10K type strain sequencing project: providing services to taxonomists for standard genome sequencing and annotation.</title>
        <authorList>
            <consortium name="The Broad Institute Genomics Platform"/>
            <consortium name="The Broad Institute Genome Sequencing Center for Infectious Disease"/>
            <person name="Wu L."/>
            <person name="Ma J."/>
        </authorList>
    </citation>
    <scope>NUCLEOTIDE SEQUENCE [LARGE SCALE GENOMIC DNA]</scope>
    <source>
        <strain evidence="6">JCM 4087</strain>
    </source>
</reference>
<dbReference type="EMBL" id="JBHSPH010000002">
    <property type="protein sequence ID" value="MFC5862264.1"/>
    <property type="molecule type" value="Genomic_DNA"/>
</dbReference>
<feature type="region of interest" description="Disordered" evidence="4">
    <location>
        <begin position="52"/>
        <end position="75"/>
    </location>
</feature>
<evidence type="ECO:0000256" key="4">
    <source>
        <dbReference type="SAM" id="MobiDB-lite"/>
    </source>
</evidence>
<keyword evidence="1" id="KW-0677">Repeat</keyword>
<evidence type="ECO:0000256" key="1">
    <source>
        <dbReference type="ARBA" id="ARBA00022737"/>
    </source>
</evidence>
<feature type="region of interest" description="Disordered" evidence="4">
    <location>
        <begin position="548"/>
        <end position="572"/>
    </location>
</feature>
<feature type="compositionally biased region" description="Low complexity" evidence="4">
    <location>
        <begin position="66"/>
        <end position="75"/>
    </location>
</feature>
<dbReference type="SMART" id="SM00028">
    <property type="entry name" value="TPR"/>
    <property type="match status" value="4"/>
</dbReference>
<comment type="caution">
    <text evidence="5">The sequence shown here is derived from an EMBL/GenBank/DDBJ whole genome shotgun (WGS) entry which is preliminary data.</text>
</comment>
<protein>
    <submittedName>
        <fullName evidence="5">Tetratricopeptide repeat protein</fullName>
    </submittedName>
</protein>
<dbReference type="InterPro" id="IPR019734">
    <property type="entry name" value="TPR_rpt"/>
</dbReference>
<evidence type="ECO:0000256" key="2">
    <source>
        <dbReference type="ARBA" id="ARBA00022803"/>
    </source>
</evidence>
<sequence length="572" mass="61178">MTATAALCAGLTPEAIAQQNSASGSSTSDVTDSVGNGRILLVLPFDNLTETSSDHNSSVADSAGSAPNQAPRQAPNPATLEWIREAVPVVLNSRFASAGFLPLTREDRLYALDHLGLPETFEPSHAMALRIAQTLDANSLLLGDFRVNGNTLTLEARIIDVAKLRLSDPVTESGPLQQLIPLLNTLAWQLTRKLDPNFGVAEETFRAAGTNLRLDAFEQYIRGLTDPDIPEQISHLKKTLELSPDFTDAWLALGKAQFAANEYEQAAVSFDKVTKNDPAALEAGFYRGLSLIFSGNYPRADEAFAAVARELPLPEVVNNQGVAESRRGHDATALFRQAEAADPNDADYHFNLAVTLHRHGDTAGALAELAQVVKLRPNDSEAKSLQVAWQGQANPVTPGPEPLERIKRTYNGAEFRQASLIAEQVEETRLAVLPGPQRAAKLAGLAHEKLDRGLLLEAERSYQAALSADPHSAEAHAGLAEVRERAGDVDAARKEAQASLASQANVGAYLVLARLDLAANHLTEARDEAGQAVKLDSSNRAAKELRKTIDARIQGSPTGDPKPVGGSGPTTP</sequence>
<dbReference type="PANTHER" id="PTHR45586:SF1">
    <property type="entry name" value="LIPOPOLYSACCHARIDE ASSEMBLY PROTEIN B"/>
    <property type="match status" value="1"/>
</dbReference>
<dbReference type="InterPro" id="IPR051012">
    <property type="entry name" value="CellSynth/LPSAsmb/PSIAsmb"/>
</dbReference>
<organism evidence="5 6">
    <name type="scientific">Acidicapsa dinghuensis</name>
    <dbReference type="NCBI Taxonomy" id="2218256"/>
    <lineage>
        <taxon>Bacteria</taxon>
        <taxon>Pseudomonadati</taxon>
        <taxon>Acidobacteriota</taxon>
        <taxon>Terriglobia</taxon>
        <taxon>Terriglobales</taxon>
        <taxon>Acidobacteriaceae</taxon>
        <taxon>Acidicapsa</taxon>
    </lineage>
</organism>
<dbReference type="Proteomes" id="UP001596091">
    <property type="component" value="Unassembled WGS sequence"/>
</dbReference>
<dbReference type="RefSeq" id="WP_263338656.1">
    <property type="nucleotide sequence ID" value="NZ_JAGSYH010000004.1"/>
</dbReference>
<keyword evidence="6" id="KW-1185">Reference proteome</keyword>
<dbReference type="SUPFAM" id="SSF48452">
    <property type="entry name" value="TPR-like"/>
    <property type="match status" value="2"/>
</dbReference>
<dbReference type="InterPro" id="IPR011990">
    <property type="entry name" value="TPR-like_helical_dom_sf"/>
</dbReference>
<proteinExistence type="predicted"/>